<reference evidence="5 6" key="1">
    <citation type="journal article" date="2019" name="Int. J. Syst. Evol. Microbiol.">
        <title>The Global Catalogue of Microorganisms (GCM) 10K type strain sequencing project: providing services to taxonomists for standard genome sequencing and annotation.</title>
        <authorList>
            <consortium name="The Broad Institute Genomics Platform"/>
            <consortium name="The Broad Institute Genome Sequencing Center for Infectious Disease"/>
            <person name="Wu L."/>
            <person name="Ma J."/>
        </authorList>
    </citation>
    <scope>NUCLEOTIDE SEQUENCE [LARGE SCALE GENOMIC DNA]</scope>
    <source>
        <strain evidence="5 6">JCM 16009</strain>
    </source>
</reference>
<comment type="similarity">
    <text evidence="1">Belongs to the C/M/P thioester hydrolase family.</text>
</comment>
<feature type="domain" description="Acyl-CoA thioesterase-like N-terminal HotDog" evidence="3">
    <location>
        <begin position="37"/>
        <end position="108"/>
    </location>
</feature>
<dbReference type="Pfam" id="PF20789">
    <property type="entry name" value="4HBT_3C"/>
    <property type="match status" value="1"/>
</dbReference>
<dbReference type="InterPro" id="IPR049449">
    <property type="entry name" value="TesB_ACOT8-like_N"/>
</dbReference>
<keyword evidence="6" id="KW-1185">Reference proteome</keyword>
<evidence type="ECO:0000313" key="5">
    <source>
        <dbReference type="EMBL" id="GAA1844318.1"/>
    </source>
</evidence>
<evidence type="ECO:0000256" key="2">
    <source>
        <dbReference type="ARBA" id="ARBA00022801"/>
    </source>
</evidence>
<dbReference type="Gene3D" id="2.40.160.210">
    <property type="entry name" value="Acyl-CoA thioesterase, double hotdog domain"/>
    <property type="match status" value="1"/>
</dbReference>
<evidence type="ECO:0000259" key="3">
    <source>
        <dbReference type="Pfam" id="PF13622"/>
    </source>
</evidence>
<dbReference type="InterPro" id="IPR049450">
    <property type="entry name" value="ACOT8-like_C"/>
</dbReference>
<dbReference type="EMBL" id="BAAAQK010000005">
    <property type="protein sequence ID" value="GAA1844318.1"/>
    <property type="molecule type" value="Genomic_DNA"/>
</dbReference>
<organism evidence="5 6">
    <name type="scientific">Pseudonocardia ailaonensis</name>
    <dbReference type="NCBI Taxonomy" id="367279"/>
    <lineage>
        <taxon>Bacteria</taxon>
        <taxon>Bacillati</taxon>
        <taxon>Actinomycetota</taxon>
        <taxon>Actinomycetes</taxon>
        <taxon>Pseudonocardiales</taxon>
        <taxon>Pseudonocardiaceae</taxon>
        <taxon>Pseudonocardia</taxon>
    </lineage>
</organism>
<proteinExistence type="inferred from homology"/>
<dbReference type="InterPro" id="IPR029069">
    <property type="entry name" value="HotDog_dom_sf"/>
</dbReference>
<gene>
    <name evidence="5" type="ORF">GCM10009836_24680</name>
</gene>
<dbReference type="Proteomes" id="UP001500449">
    <property type="component" value="Unassembled WGS sequence"/>
</dbReference>
<accession>A0ABN2MZ00</accession>
<dbReference type="RefSeq" id="WP_344415676.1">
    <property type="nucleotide sequence ID" value="NZ_BAAAQK010000005.1"/>
</dbReference>
<sequence>MTLSSTGTATAPPTPADLLAVRREEPGRFTAAVHPVGGQVAFGGQLVAHTVSAAAAELAGRPVRQVHTVFARSGRTDRPVDIAVEVIHSGRSLSSAEVAVTQGDRALCRSLVLADEGDEDLIAAAETMPAVPGPESLPDIGWDGNLAAARFADPGYRPAERGPDGEAELAVWTRWPDLADDPAGHAAALAWHTEPFVMNAALRPHDGVAVSMAHAELDTAVLTHTVTFHAPARADEWHLVWQRGLHAGAGRVHGRGEVFTADGRHVASFVQEAMVRANQLSREGGRS</sequence>
<feature type="domain" description="Acyl-CoA thioesterase-like C-terminal" evidence="4">
    <location>
        <begin position="126"/>
        <end position="275"/>
    </location>
</feature>
<dbReference type="CDD" id="cd03444">
    <property type="entry name" value="Thioesterase_II_repeat1"/>
    <property type="match status" value="1"/>
</dbReference>
<protein>
    <submittedName>
        <fullName evidence="5">Acyl-CoA thioesterase II</fullName>
    </submittedName>
</protein>
<dbReference type="PANTHER" id="PTHR11066">
    <property type="entry name" value="ACYL-COA THIOESTERASE"/>
    <property type="match status" value="1"/>
</dbReference>
<evidence type="ECO:0000256" key="1">
    <source>
        <dbReference type="ARBA" id="ARBA00006538"/>
    </source>
</evidence>
<dbReference type="Pfam" id="PF13622">
    <property type="entry name" value="4HBT_3"/>
    <property type="match status" value="1"/>
</dbReference>
<dbReference type="InterPro" id="IPR042171">
    <property type="entry name" value="Acyl-CoA_hotdog"/>
</dbReference>
<comment type="caution">
    <text evidence="5">The sequence shown here is derived from an EMBL/GenBank/DDBJ whole genome shotgun (WGS) entry which is preliminary data.</text>
</comment>
<keyword evidence="2" id="KW-0378">Hydrolase</keyword>
<evidence type="ECO:0000313" key="6">
    <source>
        <dbReference type="Proteomes" id="UP001500449"/>
    </source>
</evidence>
<evidence type="ECO:0000259" key="4">
    <source>
        <dbReference type="Pfam" id="PF20789"/>
    </source>
</evidence>
<dbReference type="InterPro" id="IPR003703">
    <property type="entry name" value="Acyl_CoA_thio"/>
</dbReference>
<dbReference type="SUPFAM" id="SSF54637">
    <property type="entry name" value="Thioesterase/thiol ester dehydrase-isomerase"/>
    <property type="match status" value="2"/>
</dbReference>
<name>A0ABN2MZ00_9PSEU</name>
<dbReference type="PANTHER" id="PTHR11066:SF34">
    <property type="entry name" value="ACYL-COENZYME A THIOESTERASE 8"/>
    <property type="match status" value="1"/>
</dbReference>